<dbReference type="EMBL" id="NVQC01000016">
    <property type="protein sequence ID" value="PTL36299.1"/>
    <property type="molecule type" value="Genomic_DNA"/>
</dbReference>
<keyword evidence="9" id="KW-1185">Reference proteome</keyword>
<feature type="transmembrane region" description="Helical" evidence="6">
    <location>
        <begin position="62"/>
        <end position="82"/>
    </location>
</feature>
<proteinExistence type="predicted"/>
<dbReference type="Proteomes" id="UP000241436">
    <property type="component" value="Unassembled WGS sequence"/>
</dbReference>
<dbReference type="OrthoDB" id="9814290at2"/>
<name>A0A2T4TYW9_9BACT</name>
<dbReference type="GO" id="GO:0020037">
    <property type="term" value="F:heme binding"/>
    <property type="evidence" value="ECO:0007669"/>
    <property type="project" value="InterPro"/>
</dbReference>
<evidence type="ECO:0000256" key="2">
    <source>
        <dbReference type="ARBA" id="ARBA00022692"/>
    </source>
</evidence>
<keyword evidence="2 6" id="KW-0812">Transmembrane</keyword>
<dbReference type="GO" id="GO:0017004">
    <property type="term" value="P:cytochrome complex assembly"/>
    <property type="evidence" value="ECO:0007669"/>
    <property type="project" value="UniProtKB-KW"/>
</dbReference>
<feature type="transmembrane region" description="Helical" evidence="6">
    <location>
        <begin position="241"/>
        <end position="263"/>
    </location>
</feature>
<protein>
    <submittedName>
        <fullName evidence="8">C-type cytochrome biogenesis protein CcsB</fullName>
    </submittedName>
</protein>
<gene>
    <name evidence="8" type="ORF">CLG94_04455</name>
</gene>
<feature type="domain" description="Cytochrome c assembly protein" evidence="7">
    <location>
        <begin position="63"/>
        <end position="267"/>
    </location>
</feature>
<comment type="subcellular location">
    <subcellularLocation>
        <location evidence="1">Membrane</location>
        <topology evidence="1">Multi-pass membrane protein</topology>
    </subcellularLocation>
</comment>
<evidence type="ECO:0000256" key="3">
    <source>
        <dbReference type="ARBA" id="ARBA00022748"/>
    </source>
</evidence>
<dbReference type="InterPro" id="IPR002541">
    <property type="entry name" value="Cyt_c_assembly"/>
</dbReference>
<evidence type="ECO:0000256" key="6">
    <source>
        <dbReference type="SAM" id="Phobius"/>
    </source>
</evidence>
<dbReference type="InterPro" id="IPR045062">
    <property type="entry name" value="Cyt_c_biogenesis_CcsA/CcmC"/>
</dbReference>
<evidence type="ECO:0000313" key="9">
    <source>
        <dbReference type="Proteomes" id="UP000241436"/>
    </source>
</evidence>
<reference evidence="8 9" key="1">
    <citation type="submission" date="2017-09" db="EMBL/GenBank/DDBJ databases">
        <title>Bloom of a denitrifying methanotroph, Candidatus Methylomirabilis limnetica, in a deep stratified lake.</title>
        <authorList>
            <person name="Graf J.S."/>
            <person name="Marchant H.K."/>
            <person name="Tienken D."/>
            <person name="Hach P.F."/>
            <person name="Brand A."/>
            <person name="Schubert C.J."/>
            <person name="Kuypers M.M."/>
            <person name="Milucka J."/>
        </authorList>
    </citation>
    <scope>NUCLEOTIDE SEQUENCE [LARGE SCALE GENOMIC DNA]</scope>
    <source>
        <strain evidence="8 9">Zug</strain>
    </source>
</reference>
<keyword evidence="3" id="KW-0201">Cytochrome c-type biogenesis</keyword>
<accession>A0A2T4TYW9</accession>
<dbReference type="RefSeq" id="WP_107561675.1">
    <property type="nucleotide sequence ID" value="NZ_NVQC01000016.1"/>
</dbReference>
<feature type="transmembrane region" description="Helical" evidence="6">
    <location>
        <begin position="6"/>
        <end position="25"/>
    </location>
</feature>
<evidence type="ECO:0000259" key="7">
    <source>
        <dbReference type="Pfam" id="PF01578"/>
    </source>
</evidence>
<feature type="transmembrane region" description="Helical" evidence="6">
    <location>
        <begin position="177"/>
        <end position="203"/>
    </location>
</feature>
<evidence type="ECO:0000256" key="5">
    <source>
        <dbReference type="ARBA" id="ARBA00023136"/>
    </source>
</evidence>
<organism evidence="8 9">
    <name type="scientific">Candidatus Methylomirabilis limnetica</name>
    <dbReference type="NCBI Taxonomy" id="2033718"/>
    <lineage>
        <taxon>Bacteria</taxon>
        <taxon>Candidatus Methylomirabilota</taxon>
        <taxon>Candidatus Methylomirabilia</taxon>
        <taxon>Candidatus Methylomirabilales</taxon>
        <taxon>Candidatus Methylomirabilaceae</taxon>
        <taxon>Candidatus Methylomirabilis</taxon>
    </lineage>
</organism>
<reference evidence="9" key="2">
    <citation type="journal article" date="2018" name="Environ. Microbiol.">
        <title>Bloom of a denitrifying methanotroph, 'Candidatus Methylomirabilis limnetica', in a deep stratified lake.</title>
        <authorList>
            <person name="Graf J.S."/>
            <person name="Mayr M.J."/>
            <person name="Marchant H.K."/>
            <person name="Tienken D."/>
            <person name="Hach P.F."/>
            <person name="Brand A."/>
            <person name="Schubert C.J."/>
            <person name="Kuypers M.M."/>
            <person name="Milucka J."/>
        </authorList>
    </citation>
    <scope>NUCLEOTIDE SEQUENCE [LARGE SCALE GENOMIC DNA]</scope>
    <source>
        <strain evidence="9">Zug</strain>
    </source>
</reference>
<dbReference type="AlphaFoldDB" id="A0A2T4TYW9"/>
<dbReference type="PANTHER" id="PTHR30071">
    <property type="entry name" value="HEME EXPORTER PROTEIN C"/>
    <property type="match status" value="1"/>
</dbReference>
<feature type="transmembrane region" description="Helical" evidence="6">
    <location>
        <begin position="125"/>
        <end position="151"/>
    </location>
</feature>
<evidence type="ECO:0000313" key="8">
    <source>
        <dbReference type="EMBL" id="PTL36299.1"/>
    </source>
</evidence>
<dbReference type="PANTHER" id="PTHR30071:SF1">
    <property type="entry name" value="CYTOCHROME B_B6 PROTEIN-RELATED"/>
    <property type="match status" value="1"/>
</dbReference>
<dbReference type="GO" id="GO:0005886">
    <property type="term" value="C:plasma membrane"/>
    <property type="evidence" value="ECO:0007669"/>
    <property type="project" value="TreeGrafter"/>
</dbReference>
<keyword evidence="5 6" id="KW-0472">Membrane</keyword>
<evidence type="ECO:0000256" key="1">
    <source>
        <dbReference type="ARBA" id="ARBA00004141"/>
    </source>
</evidence>
<evidence type="ECO:0000256" key="4">
    <source>
        <dbReference type="ARBA" id="ARBA00022989"/>
    </source>
</evidence>
<feature type="transmembrane region" description="Helical" evidence="6">
    <location>
        <begin position="215"/>
        <end position="234"/>
    </location>
</feature>
<feature type="transmembrane region" description="Helical" evidence="6">
    <location>
        <begin position="94"/>
        <end position="113"/>
    </location>
</feature>
<sequence length="269" mass="29140">MELTFTYLALLFYLSASLAYMGSLAARPGKLLKVAGILARAGFVLHTGALAVHLYQQGRPPANLADWLAFYAWATVAVYLVTEAHYESKVIGSFAIPLVLLLLGASAALPKTIETLSPPLKHFGVWMHVILTLLGNAAFALACCGAVMFLVQEWLLKSKHPGVLFERLPSLKLLDDLSYFSLVLGFPLLTLGLLSGVLVSYSVWGSFLSWDGRQIWSSITWVFYAALLHGRLAGGWRGRKAAILSIIGFCGVAFASLAANLIIRGTHAF</sequence>
<comment type="caution">
    <text evidence="8">The sequence shown here is derived from an EMBL/GenBank/DDBJ whole genome shotgun (WGS) entry which is preliminary data.</text>
</comment>
<dbReference type="Pfam" id="PF01578">
    <property type="entry name" value="Cytochrom_C_asm"/>
    <property type="match status" value="1"/>
</dbReference>
<feature type="transmembrane region" description="Helical" evidence="6">
    <location>
        <begin position="37"/>
        <end position="56"/>
    </location>
</feature>
<keyword evidence="4 6" id="KW-1133">Transmembrane helix</keyword>